<comment type="caution">
    <text evidence="1">The sequence shown here is derived from an EMBL/GenBank/DDBJ whole genome shotgun (WGS) entry which is preliminary data.</text>
</comment>
<dbReference type="EMBL" id="JAAHBU010000010">
    <property type="protein sequence ID" value="NER62759.1"/>
    <property type="molecule type" value="Genomic_DNA"/>
</dbReference>
<dbReference type="AlphaFoldDB" id="A0A6B3NL72"/>
<name>A0A6B3NL72_9PSED</name>
<protein>
    <submittedName>
        <fullName evidence="1">Uncharacterized protein</fullName>
    </submittedName>
</protein>
<organism evidence="1 2">
    <name type="scientific">Pseudomonas brassicae</name>
    <dbReference type="NCBI Taxonomy" id="2708063"/>
    <lineage>
        <taxon>Bacteria</taxon>
        <taxon>Pseudomonadati</taxon>
        <taxon>Pseudomonadota</taxon>
        <taxon>Gammaproteobacteria</taxon>
        <taxon>Pseudomonadales</taxon>
        <taxon>Pseudomonadaceae</taxon>
        <taxon>Pseudomonas</taxon>
    </lineage>
</organism>
<evidence type="ECO:0000313" key="2">
    <source>
        <dbReference type="Proteomes" id="UP000482634"/>
    </source>
</evidence>
<gene>
    <name evidence="1" type="ORF">G3436_01130</name>
</gene>
<dbReference type="Proteomes" id="UP000482634">
    <property type="component" value="Unassembled WGS sequence"/>
</dbReference>
<dbReference type="RefSeq" id="WP_163940488.1">
    <property type="nucleotide sequence ID" value="NZ_JAAHBU010000010.1"/>
</dbReference>
<sequence>MKSPTLDTDIKVTWPDGHRSYSPGTTEELFIIAADLLVQDLGHEAARTFVDQVFERYWPAAEAELSSATATEQDAR</sequence>
<keyword evidence="2" id="KW-1185">Reference proteome</keyword>
<reference evidence="1 2" key="1">
    <citation type="submission" date="2020-02" db="EMBL/GenBank/DDBJ databases">
        <title>Broccoli isolated Pseudomonas sp.</title>
        <authorList>
            <person name="Fujikawa T."/>
            <person name="Sawada H."/>
        </authorList>
    </citation>
    <scope>NUCLEOTIDE SEQUENCE [LARGE SCALE GENOMIC DNA]</scope>
    <source>
        <strain evidence="1 2">MAFF212427</strain>
    </source>
</reference>
<proteinExistence type="predicted"/>
<accession>A0A6B3NL72</accession>
<evidence type="ECO:0000313" key="1">
    <source>
        <dbReference type="EMBL" id="NER62759.1"/>
    </source>
</evidence>